<organism evidence="2 3">
    <name type="scientific">Terriglobus roseus</name>
    <dbReference type="NCBI Taxonomy" id="392734"/>
    <lineage>
        <taxon>Bacteria</taxon>
        <taxon>Pseudomonadati</taxon>
        <taxon>Acidobacteriota</taxon>
        <taxon>Terriglobia</taxon>
        <taxon>Terriglobales</taxon>
        <taxon>Acidobacteriaceae</taxon>
        <taxon>Terriglobus</taxon>
    </lineage>
</organism>
<keyword evidence="1" id="KW-1133">Transmembrane helix</keyword>
<dbReference type="AlphaFoldDB" id="A0A1H4P6J5"/>
<sequence length="158" mass="17935">MNSADKRLNEMNRLSDMGHFPALVNAGATLNILLTIGITWWLQPRHPQAYAPMLWIALVLILNLTPVVLLRLTITRATTYPRLREMNFVRDQHKFSDWVYVAASANMAFWVLGSWAMSSISHRPARLAALELIAFVATFSPVLLRTARRSSTGERLFN</sequence>
<name>A0A1H4P6J5_9BACT</name>
<keyword evidence="1" id="KW-0472">Membrane</keyword>
<evidence type="ECO:0000313" key="2">
    <source>
        <dbReference type="EMBL" id="SEC03081.1"/>
    </source>
</evidence>
<feature type="transmembrane region" description="Helical" evidence="1">
    <location>
        <begin position="54"/>
        <end position="74"/>
    </location>
</feature>
<evidence type="ECO:0000256" key="1">
    <source>
        <dbReference type="SAM" id="Phobius"/>
    </source>
</evidence>
<feature type="transmembrane region" description="Helical" evidence="1">
    <location>
        <begin position="95"/>
        <end position="113"/>
    </location>
</feature>
<evidence type="ECO:0000313" key="3">
    <source>
        <dbReference type="Proteomes" id="UP000182409"/>
    </source>
</evidence>
<proteinExistence type="predicted"/>
<reference evidence="2 3" key="1">
    <citation type="submission" date="2016-10" db="EMBL/GenBank/DDBJ databases">
        <authorList>
            <person name="de Groot N.N."/>
        </authorList>
    </citation>
    <scope>NUCLEOTIDE SEQUENCE [LARGE SCALE GENOMIC DNA]</scope>
    <source>
        <strain evidence="2 3">AB35.6</strain>
    </source>
</reference>
<accession>A0A1H4P6J5</accession>
<keyword evidence="1" id="KW-0812">Transmembrane</keyword>
<gene>
    <name evidence="2" type="ORF">SAMN05443244_2469</name>
</gene>
<feature type="transmembrane region" description="Helical" evidence="1">
    <location>
        <begin position="20"/>
        <end position="42"/>
    </location>
</feature>
<dbReference type="OrthoDB" id="120276at2"/>
<feature type="transmembrane region" description="Helical" evidence="1">
    <location>
        <begin position="125"/>
        <end position="144"/>
    </location>
</feature>
<protein>
    <submittedName>
        <fullName evidence="2">Uncharacterized protein</fullName>
    </submittedName>
</protein>
<dbReference type="RefSeq" id="WP_074654330.1">
    <property type="nucleotide sequence ID" value="NZ_FNSD01000001.1"/>
</dbReference>
<dbReference type="Proteomes" id="UP000182409">
    <property type="component" value="Unassembled WGS sequence"/>
</dbReference>
<dbReference type="EMBL" id="FNSD01000001">
    <property type="protein sequence ID" value="SEC03081.1"/>
    <property type="molecule type" value="Genomic_DNA"/>
</dbReference>